<comment type="subunit">
    <text evidence="3">Homodimer.</text>
</comment>
<dbReference type="Gene3D" id="3.20.20.70">
    <property type="entry name" value="Aldolase class I"/>
    <property type="match status" value="1"/>
</dbReference>
<evidence type="ECO:0000256" key="3">
    <source>
        <dbReference type="RuleBase" id="RU363013"/>
    </source>
</evidence>
<dbReference type="Pfam" id="PF00121">
    <property type="entry name" value="TIM"/>
    <property type="match status" value="1"/>
</dbReference>
<gene>
    <name evidence="4" type="ORF">AVCANL283_05295</name>
</gene>
<proteinExistence type="inferred from homology"/>
<reference evidence="4 5" key="1">
    <citation type="submission" date="2020-07" db="EMBL/GenBank/DDBJ databases">
        <title>Transfer of Campylobacter canadensis to the novel genus Avispirillum gen. nov., that also includes two novel species recovered from migratory waterfowl: Avispirillum anseris sp. nov. and Avispirillum brantae sp. nov.</title>
        <authorList>
            <person name="Miller W.G."/>
            <person name="Chapman M.H."/>
            <person name="Yee E."/>
            <person name="Inglis G.D."/>
        </authorList>
    </citation>
    <scope>NUCLEOTIDE SEQUENCE [LARGE SCALE GENOMIC DNA]</scope>
    <source>
        <strain evidence="4 5">L283</strain>
    </source>
</reference>
<dbReference type="Proteomes" id="UP000786183">
    <property type="component" value="Unassembled WGS sequence"/>
</dbReference>
<organism evidence="4 5">
    <name type="scientific">Campylobacter canadensis</name>
    <dbReference type="NCBI Taxonomy" id="449520"/>
    <lineage>
        <taxon>Bacteria</taxon>
        <taxon>Pseudomonadati</taxon>
        <taxon>Campylobacterota</taxon>
        <taxon>Epsilonproteobacteria</taxon>
        <taxon>Campylobacterales</taxon>
        <taxon>Campylobacteraceae</taxon>
        <taxon>Campylobacter</taxon>
    </lineage>
</organism>
<accession>A0ABS7WT12</accession>
<dbReference type="InterPro" id="IPR013785">
    <property type="entry name" value="Aldolase_TIM"/>
</dbReference>
<dbReference type="CDD" id="cd00311">
    <property type="entry name" value="TIM"/>
    <property type="match status" value="1"/>
</dbReference>
<sequence>MIIAANFKCNHTRKSYAQYAQKLNAFLRFENNKNIKVYVAPSFSAFLDSEFAFKQCAQNIYPDFKGAFTGEIGLNHLQEFGIKSVILGHCERRTLGENDEFLAKKFDFCKANDLEIIYCIGEDFATYEKNKSIEFLSEQIKYIDLTYSKLILAYEPIYSIGKSAAKIEDIQKIMAFLKSKTKQPILYGGSVNMDNIKQISTLCDGVLIGSASLDVDNFIHLINKTK</sequence>
<evidence type="ECO:0000256" key="1">
    <source>
        <dbReference type="ARBA" id="ARBA00007422"/>
    </source>
</evidence>
<comment type="catalytic activity">
    <reaction evidence="3">
        <text>D-glyceraldehyde 3-phosphate = dihydroxyacetone phosphate</text>
        <dbReference type="Rhea" id="RHEA:18585"/>
        <dbReference type="ChEBI" id="CHEBI:57642"/>
        <dbReference type="ChEBI" id="CHEBI:59776"/>
        <dbReference type="EC" id="5.3.1.1"/>
    </reaction>
</comment>
<evidence type="ECO:0000256" key="2">
    <source>
        <dbReference type="ARBA" id="ARBA00023235"/>
    </source>
</evidence>
<keyword evidence="3" id="KW-0324">Glycolysis</keyword>
<comment type="caution">
    <text evidence="4">The sequence shown here is derived from an EMBL/GenBank/DDBJ whole genome shotgun (WGS) entry which is preliminary data.</text>
</comment>
<dbReference type="GO" id="GO:0004807">
    <property type="term" value="F:triose-phosphate isomerase activity"/>
    <property type="evidence" value="ECO:0007669"/>
    <property type="project" value="UniProtKB-EC"/>
</dbReference>
<keyword evidence="5" id="KW-1185">Reference proteome</keyword>
<dbReference type="NCBIfam" id="NF000728">
    <property type="entry name" value="PRK00042.3-2"/>
    <property type="match status" value="1"/>
</dbReference>
<comment type="pathway">
    <text evidence="3">Carbohydrate biosynthesis; gluconeogenesis.</text>
</comment>
<comment type="pathway">
    <text evidence="3">Carbohydrate degradation; glycolysis; D-glyceraldehyde 3-phosphate from glycerone phosphate: step 1/1.</text>
</comment>
<keyword evidence="3" id="KW-0312">Gluconeogenesis</keyword>
<dbReference type="EMBL" id="JACGBB010000009">
    <property type="protein sequence ID" value="MBZ7987516.1"/>
    <property type="molecule type" value="Genomic_DNA"/>
</dbReference>
<name>A0ABS7WT12_9BACT</name>
<dbReference type="EC" id="5.3.1.1" evidence="3"/>
<dbReference type="PANTHER" id="PTHR21139:SF42">
    <property type="entry name" value="TRIOSEPHOSPHATE ISOMERASE"/>
    <property type="match status" value="1"/>
</dbReference>
<dbReference type="PROSITE" id="PS51440">
    <property type="entry name" value="TIM_2"/>
    <property type="match status" value="1"/>
</dbReference>
<evidence type="ECO:0000313" key="4">
    <source>
        <dbReference type="EMBL" id="MBZ7987516.1"/>
    </source>
</evidence>
<keyword evidence="3" id="KW-0963">Cytoplasm</keyword>
<dbReference type="RefSeq" id="WP_172233645.1">
    <property type="nucleotide sequence ID" value="NZ_CP035946.1"/>
</dbReference>
<dbReference type="InterPro" id="IPR035990">
    <property type="entry name" value="TIM_sf"/>
</dbReference>
<evidence type="ECO:0000313" key="5">
    <source>
        <dbReference type="Proteomes" id="UP000786183"/>
    </source>
</evidence>
<dbReference type="SUPFAM" id="SSF51351">
    <property type="entry name" value="Triosephosphate isomerase (TIM)"/>
    <property type="match status" value="1"/>
</dbReference>
<keyword evidence="2 3" id="KW-0413">Isomerase</keyword>
<dbReference type="PANTHER" id="PTHR21139">
    <property type="entry name" value="TRIOSEPHOSPHATE ISOMERASE"/>
    <property type="match status" value="1"/>
</dbReference>
<protein>
    <recommendedName>
        <fullName evidence="3">Triosephosphate isomerase</fullName>
        <ecNumber evidence="3">5.3.1.1</ecNumber>
    </recommendedName>
</protein>
<comment type="subcellular location">
    <subcellularLocation>
        <location evidence="3">Cytoplasm</location>
    </subcellularLocation>
</comment>
<comment type="similarity">
    <text evidence="1 3">Belongs to the triosephosphate isomerase family.</text>
</comment>
<dbReference type="InterPro" id="IPR000652">
    <property type="entry name" value="Triosephosphate_isomerase"/>
</dbReference>